<evidence type="ECO:0000313" key="4">
    <source>
        <dbReference type="Proteomes" id="UP000789759"/>
    </source>
</evidence>
<protein>
    <submittedName>
        <fullName evidence="3">24390_t:CDS:1</fullName>
    </submittedName>
</protein>
<organism evidence="3 4">
    <name type="scientific">Cetraspora pellucida</name>
    <dbReference type="NCBI Taxonomy" id="1433469"/>
    <lineage>
        <taxon>Eukaryota</taxon>
        <taxon>Fungi</taxon>
        <taxon>Fungi incertae sedis</taxon>
        <taxon>Mucoromycota</taxon>
        <taxon>Glomeromycotina</taxon>
        <taxon>Glomeromycetes</taxon>
        <taxon>Diversisporales</taxon>
        <taxon>Gigasporaceae</taxon>
        <taxon>Cetraspora</taxon>
    </lineage>
</organism>
<evidence type="ECO:0000256" key="2">
    <source>
        <dbReference type="SAM" id="MobiDB-lite"/>
    </source>
</evidence>
<dbReference type="AlphaFoldDB" id="A0A9N9EXC2"/>
<accession>A0A9N9EXC2</accession>
<feature type="compositionally biased region" description="Polar residues" evidence="2">
    <location>
        <begin position="15"/>
        <end position="30"/>
    </location>
</feature>
<feature type="coiled-coil region" evidence="1">
    <location>
        <begin position="51"/>
        <end position="82"/>
    </location>
</feature>
<dbReference type="EMBL" id="CAJVQA010010219">
    <property type="protein sequence ID" value="CAG8694501.1"/>
    <property type="molecule type" value="Genomic_DNA"/>
</dbReference>
<feature type="region of interest" description="Disordered" evidence="2">
    <location>
        <begin position="15"/>
        <end position="34"/>
    </location>
</feature>
<keyword evidence="1" id="KW-0175">Coiled coil</keyword>
<evidence type="ECO:0000256" key="1">
    <source>
        <dbReference type="SAM" id="Coils"/>
    </source>
</evidence>
<name>A0A9N9EXC2_9GLOM</name>
<gene>
    <name evidence="3" type="ORF">CPELLU_LOCUS11489</name>
</gene>
<proteinExistence type="predicted"/>
<dbReference type="Proteomes" id="UP000789759">
    <property type="component" value="Unassembled WGS sequence"/>
</dbReference>
<comment type="caution">
    <text evidence="3">The sequence shown here is derived from an EMBL/GenBank/DDBJ whole genome shotgun (WGS) entry which is preliminary data.</text>
</comment>
<reference evidence="3" key="1">
    <citation type="submission" date="2021-06" db="EMBL/GenBank/DDBJ databases">
        <authorList>
            <person name="Kallberg Y."/>
            <person name="Tangrot J."/>
            <person name="Rosling A."/>
        </authorList>
    </citation>
    <scope>NUCLEOTIDE SEQUENCE</scope>
    <source>
        <strain evidence="3">FL966</strain>
    </source>
</reference>
<sequence>KNLLLTCEENYQKTTPNSTKKIIKEQNSSKPNEETNYKLKLKQTLKHLKGTEQLQDVKENYQKTTQNAKENYQKTIQNAEKNFSTSF</sequence>
<keyword evidence="4" id="KW-1185">Reference proteome</keyword>
<feature type="non-terminal residue" evidence="3">
    <location>
        <position position="87"/>
    </location>
</feature>
<evidence type="ECO:0000313" key="3">
    <source>
        <dbReference type="EMBL" id="CAG8694501.1"/>
    </source>
</evidence>